<evidence type="ECO:0000256" key="1">
    <source>
        <dbReference type="ARBA" id="ARBA00004141"/>
    </source>
</evidence>
<keyword evidence="11 14" id="KW-1015">Disulfide bond</keyword>
<keyword evidence="7 16" id="KW-0812">Transmembrane</keyword>
<comment type="similarity">
    <text evidence="13">Belongs to the SAT4 family.</text>
</comment>
<feature type="transmembrane region" description="Helical" evidence="16">
    <location>
        <begin position="103"/>
        <end position="124"/>
    </location>
</feature>
<protein>
    <submittedName>
        <fullName evidence="19">Integral membrane protein</fullName>
    </submittedName>
</protein>
<keyword evidence="10 16" id="KW-0472">Membrane</keyword>
<feature type="compositionally biased region" description="Basic and acidic residues" evidence="15">
    <location>
        <begin position="444"/>
        <end position="459"/>
    </location>
</feature>
<comment type="similarity">
    <text evidence="4">Belongs to the RBT5 family.</text>
</comment>
<keyword evidence="6" id="KW-0336">GPI-anchor</keyword>
<evidence type="ECO:0000256" key="7">
    <source>
        <dbReference type="ARBA" id="ARBA00022692"/>
    </source>
</evidence>
<accession>A0ABR4PWC7</accession>
<dbReference type="Pfam" id="PF20684">
    <property type="entry name" value="Fung_rhodopsin"/>
    <property type="match status" value="1"/>
</dbReference>
<feature type="compositionally biased region" description="Low complexity" evidence="15">
    <location>
        <begin position="373"/>
        <end position="383"/>
    </location>
</feature>
<evidence type="ECO:0000256" key="2">
    <source>
        <dbReference type="ARBA" id="ARBA00004589"/>
    </source>
</evidence>
<evidence type="ECO:0000256" key="6">
    <source>
        <dbReference type="ARBA" id="ARBA00022622"/>
    </source>
</evidence>
<feature type="domain" description="CFEM" evidence="18">
    <location>
        <begin position="1"/>
        <end position="119"/>
    </location>
</feature>
<comment type="caution">
    <text evidence="19">The sequence shown here is derived from an EMBL/GenBank/DDBJ whole genome shotgun (WGS) entry which is preliminary data.</text>
</comment>
<evidence type="ECO:0000256" key="14">
    <source>
        <dbReference type="PROSITE-ProRule" id="PRU01356"/>
    </source>
</evidence>
<dbReference type="InterPro" id="IPR049326">
    <property type="entry name" value="Rhodopsin_dom_fungi"/>
</dbReference>
<keyword evidence="12" id="KW-0449">Lipoprotein</keyword>
<feature type="transmembrane region" description="Helical" evidence="16">
    <location>
        <begin position="257"/>
        <end position="276"/>
    </location>
</feature>
<keyword evidence="20" id="KW-1185">Reference proteome</keyword>
<evidence type="ECO:0000256" key="5">
    <source>
        <dbReference type="ARBA" id="ARBA00022525"/>
    </source>
</evidence>
<dbReference type="PROSITE" id="PS52012">
    <property type="entry name" value="CFEM"/>
    <property type="match status" value="1"/>
</dbReference>
<keyword evidence="14" id="KW-0408">Iron</keyword>
<proteinExistence type="inferred from homology"/>
<evidence type="ECO:0000256" key="8">
    <source>
        <dbReference type="ARBA" id="ARBA00022729"/>
    </source>
</evidence>
<evidence type="ECO:0000256" key="16">
    <source>
        <dbReference type="SAM" id="Phobius"/>
    </source>
</evidence>
<feature type="region of interest" description="Disordered" evidence="15">
    <location>
        <begin position="369"/>
        <end position="395"/>
    </location>
</feature>
<evidence type="ECO:0000256" key="11">
    <source>
        <dbReference type="ARBA" id="ARBA00023157"/>
    </source>
</evidence>
<feature type="region of interest" description="Disordered" evidence="15">
    <location>
        <begin position="414"/>
        <end position="459"/>
    </location>
</feature>
<dbReference type="InterPro" id="IPR052337">
    <property type="entry name" value="SAT4-like"/>
</dbReference>
<keyword evidence="6" id="KW-0325">Glycoprotein</keyword>
<dbReference type="Pfam" id="PF05730">
    <property type="entry name" value="CFEM"/>
    <property type="match status" value="1"/>
</dbReference>
<feature type="chain" id="PRO_5045125546" evidence="17">
    <location>
        <begin position="19"/>
        <end position="459"/>
    </location>
</feature>
<feature type="binding site" description="axial binding residue" evidence="14">
    <location>
        <position position="53"/>
    </location>
    <ligand>
        <name>heme</name>
        <dbReference type="ChEBI" id="CHEBI:30413"/>
    </ligand>
    <ligandPart>
        <name>Fe</name>
        <dbReference type="ChEBI" id="CHEBI:18248"/>
    </ligandPart>
</feature>
<feature type="disulfide bond" evidence="14">
    <location>
        <begin position="58"/>
        <end position="91"/>
    </location>
</feature>
<dbReference type="Proteomes" id="UP001629113">
    <property type="component" value="Unassembled WGS sequence"/>
</dbReference>
<feature type="transmembrane region" description="Helical" evidence="16">
    <location>
        <begin position="215"/>
        <end position="237"/>
    </location>
</feature>
<evidence type="ECO:0000256" key="13">
    <source>
        <dbReference type="ARBA" id="ARBA00038359"/>
    </source>
</evidence>
<gene>
    <name evidence="19" type="ORF">PVAG01_01160</name>
</gene>
<evidence type="ECO:0000259" key="18">
    <source>
        <dbReference type="PROSITE" id="PS52012"/>
    </source>
</evidence>
<evidence type="ECO:0000256" key="15">
    <source>
        <dbReference type="SAM" id="MobiDB-lite"/>
    </source>
</evidence>
<dbReference type="EMBL" id="JBFCZG010000001">
    <property type="protein sequence ID" value="KAL3427651.1"/>
    <property type="molecule type" value="Genomic_DNA"/>
</dbReference>
<name>A0ABR4PWC7_9HELO</name>
<feature type="transmembrane region" description="Helical" evidence="16">
    <location>
        <begin position="296"/>
        <end position="316"/>
    </location>
</feature>
<keyword evidence="14" id="KW-0349">Heme</keyword>
<sequence length="459" mass="50637">MRVHRIVLFAITPFMVSAFDLGQIITDLPKCALNCSISIITTTSPACGLAAPDTTCLCSNTTLQRSLSTCIQGQCNFTEQILVASVNNNLCPHRSIENHGEKAVWVGVGMGVASLLAVSLRLYSRYLTKSGLWLDDWAIIVAAIILCGIISTDVLDYHLGLGRHLWNVEISNIIPLTKVFLAAETLYVSVLMATKVSILLFYLRVFMSPWFRMAVKATIIFVLLWGITFIFVVVFQCKPVRGAWDKTIESTCVNTQSLAYSAAGVGIGQDFLILLLPVPELKSLQMKWTKKMHTIAMFSIGGFACVTSIIRLRFIVKFGNSRDPTWDNVIPSVWSLIEVNVAMLCACLPAIRVVVKHWLPTLTLQPDTKKKSNYSNPSSNWSSRKAPEPSSQTQLDSGYDFAMRSYSQALNPVRSKVPGISTGSKVSTQSPTGSQDDLVLLTDPGDHDFRDSPRKNEGY</sequence>
<feature type="transmembrane region" description="Helical" evidence="16">
    <location>
        <begin position="179"/>
        <end position="203"/>
    </location>
</feature>
<dbReference type="PANTHER" id="PTHR33048">
    <property type="entry name" value="PTH11-LIKE INTEGRAL MEMBRANE PROTEIN (AFU_ORTHOLOGUE AFUA_5G11245)"/>
    <property type="match status" value="1"/>
</dbReference>
<comment type="subcellular location">
    <subcellularLocation>
        <location evidence="2">Membrane</location>
        <topology evidence="2">Lipid-anchor</topology>
        <topology evidence="2">GPI-anchor</topology>
    </subcellularLocation>
    <subcellularLocation>
        <location evidence="1">Membrane</location>
        <topology evidence="1">Multi-pass membrane protein</topology>
    </subcellularLocation>
    <subcellularLocation>
        <location evidence="3">Secreted</location>
    </subcellularLocation>
</comment>
<keyword evidence="8 17" id="KW-0732">Signal</keyword>
<dbReference type="PANTHER" id="PTHR33048:SF47">
    <property type="entry name" value="INTEGRAL MEMBRANE PROTEIN-RELATED"/>
    <property type="match status" value="1"/>
</dbReference>
<keyword evidence="9 16" id="KW-1133">Transmembrane helix</keyword>
<feature type="compositionally biased region" description="Polar residues" evidence="15">
    <location>
        <begin position="421"/>
        <end position="435"/>
    </location>
</feature>
<evidence type="ECO:0000256" key="9">
    <source>
        <dbReference type="ARBA" id="ARBA00022989"/>
    </source>
</evidence>
<comment type="caution">
    <text evidence="14">Lacks conserved residue(s) required for the propagation of feature annotation.</text>
</comment>
<keyword evidence="5" id="KW-0964">Secreted</keyword>
<keyword evidence="14" id="KW-0479">Metal-binding</keyword>
<dbReference type="SMART" id="SM00747">
    <property type="entry name" value="CFEM"/>
    <property type="match status" value="1"/>
</dbReference>
<feature type="transmembrane region" description="Helical" evidence="16">
    <location>
        <begin position="136"/>
        <end position="159"/>
    </location>
</feature>
<evidence type="ECO:0000313" key="20">
    <source>
        <dbReference type="Proteomes" id="UP001629113"/>
    </source>
</evidence>
<evidence type="ECO:0000256" key="12">
    <source>
        <dbReference type="ARBA" id="ARBA00023288"/>
    </source>
</evidence>
<evidence type="ECO:0000256" key="17">
    <source>
        <dbReference type="SAM" id="SignalP"/>
    </source>
</evidence>
<dbReference type="InterPro" id="IPR008427">
    <property type="entry name" value="Extracellular_membr_CFEM_dom"/>
</dbReference>
<reference evidence="19 20" key="1">
    <citation type="submission" date="2024-06" db="EMBL/GenBank/DDBJ databases">
        <title>Complete genome of Phlyctema vagabunda strain 19-DSS-EL-015.</title>
        <authorList>
            <person name="Fiorenzani C."/>
        </authorList>
    </citation>
    <scope>NUCLEOTIDE SEQUENCE [LARGE SCALE GENOMIC DNA]</scope>
    <source>
        <strain evidence="19 20">19-DSS-EL-015</strain>
    </source>
</reference>
<evidence type="ECO:0000256" key="3">
    <source>
        <dbReference type="ARBA" id="ARBA00004613"/>
    </source>
</evidence>
<evidence type="ECO:0000256" key="4">
    <source>
        <dbReference type="ARBA" id="ARBA00010031"/>
    </source>
</evidence>
<evidence type="ECO:0000256" key="10">
    <source>
        <dbReference type="ARBA" id="ARBA00023136"/>
    </source>
</evidence>
<organism evidence="19 20">
    <name type="scientific">Phlyctema vagabunda</name>
    <dbReference type="NCBI Taxonomy" id="108571"/>
    <lineage>
        <taxon>Eukaryota</taxon>
        <taxon>Fungi</taxon>
        <taxon>Dikarya</taxon>
        <taxon>Ascomycota</taxon>
        <taxon>Pezizomycotina</taxon>
        <taxon>Leotiomycetes</taxon>
        <taxon>Helotiales</taxon>
        <taxon>Dermateaceae</taxon>
        <taxon>Phlyctema</taxon>
    </lineage>
</organism>
<feature type="signal peptide" evidence="17">
    <location>
        <begin position="1"/>
        <end position="18"/>
    </location>
</feature>
<evidence type="ECO:0000313" key="19">
    <source>
        <dbReference type="EMBL" id="KAL3427651.1"/>
    </source>
</evidence>